<gene>
    <name evidence="2" type="ORF">MVEN_01866700</name>
</gene>
<dbReference type="PANTHER" id="PTHR43668:SF5">
    <property type="entry name" value="AMIDOHYDROLASE 3 DOMAIN-CONTAINING PROTEIN"/>
    <property type="match status" value="1"/>
</dbReference>
<organism evidence="2 3">
    <name type="scientific">Mycena venus</name>
    <dbReference type="NCBI Taxonomy" id="2733690"/>
    <lineage>
        <taxon>Eukaryota</taxon>
        <taxon>Fungi</taxon>
        <taxon>Dikarya</taxon>
        <taxon>Basidiomycota</taxon>
        <taxon>Agaricomycotina</taxon>
        <taxon>Agaricomycetes</taxon>
        <taxon>Agaricomycetidae</taxon>
        <taxon>Agaricales</taxon>
        <taxon>Marasmiineae</taxon>
        <taxon>Mycenaceae</taxon>
        <taxon>Mycena</taxon>
    </lineage>
</organism>
<dbReference type="InterPro" id="IPR006680">
    <property type="entry name" value="Amidohydro-rel"/>
</dbReference>
<dbReference type="SUPFAM" id="SSF51556">
    <property type="entry name" value="Metallo-dependent hydrolases"/>
    <property type="match status" value="1"/>
</dbReference>
<dbReference type="InterPro" id="IPR011059">
    <property type="entry name" value="Metal-dep_hydrolase_composite"/>
</dbReference>
<dbReference type="PANTHER" id="PTHR43668">
    <property type="entry name" value="ALLANTOINASE"/>
    <property type="match status" value="1"/>
</dbReference>
<accession>A0A8H7CKQ2</accession>
<dbReference type="GO" id="GO:0004038">
    <property type="term" value="F:allantoinase activity"/>
    <property type="evidence" value="ECO:0007669"/>
    <property type="project" value="TreeGrafter"/>
</dbReference>
<dbReference type="GO" id="GO:0006145">
    <property type="term" value="P:purine nucleobase catabolic process"/>
    <property type="evidence" value="ECO:0007669"/>
    <property type="project" value="TreeGrafter"/>
</dbReference>
<dbReference type="InterPro" id="IPR050138">
    <property type="entry name" value="DHOase/Allantoinase_Hydrolase"/>
</dbReference>
<evidence type="ECO:0000259" key="1">
    <source>
        <dbReference type="Pfam" id="PF01979"/>
    </source>
</evidence>
<feature type="domain" description="Amidohydrolase-related" evidence="1">
    <location>
        <begin position="388"/>
        <end position="477"/>
    </location>
</feature>
<dbReference type="Gene3D" id="3.20.20.140">
    <property type="entry name" value="Metal-dependent hydrolases"/>
    <property type="match status" value="2"/>
</dbReference>
<protein>
    <submittedName>
        <fullName evidence="2">Composite domain of metallo-dependent hydrolase</fullName>
    </submittedName>
</protein>
<reference evidence="2" key="1">
    <citation type="submission" date="2020-05" db="EMBL/GenBank/DDBJ databases">
        <title>Mycena genomes resolve the evolution of fungal bioluminescence.</title>
        <authorList>
            <person name="Tsai I.J."/>
        </authorList>
    </citation>
    <scope>NUCLEOTIDE SEQUENCE</scope>
    <source>
        <strain evidence="2">CCC161011</strain>
    </source>
</reference>
<evidence type="ECO:0000313" key="3">
    <source>
        <dbReference type="Proteomes" id="UP000620124"/>
    </source>
</evidence>
<comment type="caution">
    <text evidence="2">The sequence shown here is derived from an EMBL/GenBank/DDBJ whole genome shotgun (WGS) entry which is preliminary data.</text>
</comment>
<evidence type="ECO:0000313" key="2">
    <source>
        <dbReference type="EMBL" id="KAF7341304.1"/>
    </source>
</evidence>
<keyword evidence="2" id="KW-0378">Hydrolase</keyword>
<dbReference type="SUPFAM" id="SSF51338">
    <property type="entry name" value="Composite domain of metallo-dependent hydrolases"/>
    <property type="match status" value="1"/>
</dbReference>
<dbReference type="OrthoDB" id="10258955at2759"/>
<dbReference type="EMBL" id="JACAZI010000018">
    <property type="protein sequence ID" value="KAF7341304.1"/>
    <property type="molecule type" value="Genomic_DNA"/>
</dbReference>
<dbReference type="Proteomes" id="UP000620124">
    <property type="component" value="Unassembled WGS sequence"/>
</dbReference>
<dbReference type="AlphaFoldDB" id="A0A8H7CKQ2"/>
<sequence length="925" mass="99291">MVGETRAKLGRRAVLVLGFLVLLKTHLSFLPTSFSKRQIHSIPHQCLSLNTPLEPLPDFTASRTRTGSDHFIPGTRPTLLKNAKILTGARNGTEVIFGDVLLDKGVVVAVGYIPEHFVFPDNVQVIDAQGKWISPGLVDAHSHLGVQPAPALAGARDGNSRKAPILPWLRSIDGINTHDDAYKLAIAGGVTTAQILPGSANNIGGQAFLIKLRPTTERSTSAMILEPPQTLFLNTSTRPTWRHMKHACGENPDRLYGQTRMDAAWNFRNAYNEARKIRDAQDAFCASAQVGKWDGHSAFPESLQWEALVDVLRGRVKLSVHCYEAVDLDALVRLSNEFKFPIASIHHAGETYLVPDLLKRAWGNLPAIALFASNFRKKREAYRGSEFAPRILADNGLPVIMKSDHPVLNSRYLLYEAQQAHYHSLNTGLAIASVTSTPAKALGVGWRVGTIAEGYDADLVLWDSHPLALGATPVQVFIDGIPQLHNASVSFKPDAFQHVPQTPSWEKEIRDTIAFEGLPPLVGRRATGTVAFVGVRSAWVRRDGGIRPLAFADSGVGEKNLTVIVHGGRVACAGPSIAGACAEFISAASGTEIVDLKGGALTPGLTTFGSNLGLSEILLEASTADGPVFDPLTMAVPSILGHAVVRAVDGLQFGGRNTLYAYRAGVTTAIVAPIGTGFLQGVGTAFDVGATHALAAGAIVQAETSLHISLRSGMRASVSTQIATLRRLLFDNEAEGPWMRVRRGRIPLVVRVDNADIMASLLRLKREYEDSTPYTLMMTFTGATEAHLLAAEIGAAGVSVILSPARPYPSNWDSRRVLPGPPLSSETATTTLLQYGVNVGLGVSADYDARNARFEMAWAALDANGSIDYATALAICSTNIEKALGVNTQAKDGDELVVFQGGDIFDFESKVIGVVSAKKTTVEFF</sequence>
<name>A0A8H7CKQ2_9AGAR</name>
<dbReference type="Pfam" id="PF01979">
    <property type="entry name" value="Amidohydro_1"/>
    <property type="match status" value="1"/>
</dbReference>
<dbReference type="InterPro" id="IPR032466">
    <property type="entry name" value="Metal_Hydrolase"/>
</dbReference>
<proteinExistence type="predicted"/>
<keyword evidence="3" id="KW-1185">Reference proteome</keyword>
<dbReference type="GO" id="GO:0005737">
    <property type="term" value="C:cytoplasm"/>
    <property type="evidence" value="ECO:0007669"/>
    <property type="project" value="TreeGrafter"/>
</dbReference>